<organism evidence="2 3">
    <name type="scientific">Didymella pomorum</name>
    <dbReference type="NCBI Taxonomy" id="749634"/>
    <lineage>
        <taxon>Eukaryota</taxon>
        <taxon>Fungi</taxon>
        <taxon>Dikarya</taxon>
        <taxon>Ascomycota</taxon>
        <taxon>Pezizomycotina</taxon>
        <taxon>Dothideomycetes</taxon>
        <taxon>Pleosporomycetidae</taxon>
        <taxon>Pleosporales</taxon>
        <taxon>Pleosporineae</taxon>
        <taxon>Didymellaceae</taxon>
        <taxon>Didymella</taxon>
    </lineage>
</organism>
<name>A0A9W9D6U8_9PLEO</name>
<gene>
    <name evidence="2" type="ORF">N0V91_006992</name>
</gene>
<feature type="region of interest" description="Disordered" evidence="1">
    <location>
        <begin position="1"/>
        <end position="108"/>
    </location>
</feature>
<evidence type="ECO:0000313" key="2">
    <source>
        <dbReference type="EMBL" id="KAJ4402771.1"/>
    </source>
</evidence>
<feature type="compositionally biased region" description="Polar residues" evidence="1">
    <location>
        <begin position="73"/>
        <end position="95"/>
    </location>
</feature>
<dbReference type="AlphaFoldDB" id="A0A9W9D6U8"/>
<accession>A0A9W9D6U8</accession>
<sequence length="126" mass="13647">MSLSSRDRAAAHRSIEYTTTSDRDVGETDQSHTVGEDLAMNTDESRTELATDSDVENGTIGYDAGACNATADAPNSKTAGRKIQGSNSLTNSEAAQYSGPDIKGWPTDPRWMVKSYQRPDDWSNVL</sequence>
<dbReference type="EMBL" id="JAPEVA010000058">
    <property type="protein sequence ID" value="KAJ4402771.1"/>
    <property type="molecule type" value="Genomic_DNA"/>
</dbReference>
<comment type="caution">
    <text evidence="2">The sequence shown here is derived from an EMBL/GenBank/DDBJ whole genome shotgun (WGS) entry which is preliminary data.</text>
</comment>
<dbReference type="Proteomes" id="UP001140510">
    <property type="component" value="Unassembled WGS sequence"/>
</dbReference>
<feature type="compositionally biased region" description="Basic and acidic residues" evidence="1">
    <location>
        <begin position="1"/>
        <end position="30"/>
    </location>
</feature>
<evidence type="ECO:0000313" key="3">
    <source>
        <dbReference type="Proteomes" id="UP001140510"/>
    </source>
</evidence>
<evidence type="ECO:0000256" key="1">
    <source>
        <dbReference type="SAM" id="MobiDB-lite"/>
    </source>
</evidence>
<proteinExistence type="predicted"/>
<keyword evidence="3" id="KW-1185">Reference proteome</keyword>
<protein>
    <submittedName>
        <fullName evidence="2">Uncharacterized protein</fullName>
    </submittedName>
</protein>
<reference evidence="2" key="1">
    <citation type="submission" date="2022-10" db="EMBL/GenBank/DDBJ databases">
        <title>Tapping the CABI collections for fungal endophytes: first genome assemblies for Collariella, Neodidymelliopsis, Ascochyta clinopodiicola, Didymella pomorum, Didymosphaeria variabile, Neocosmospora piperis and Neocucurbitaria cava.</title>
        <authorList>
            <person name="Hill R."/>
        </authorList>
    </citation>
    <scope>NUCLEOTIDE SEQUENCE</scope>
    <source>
        <strain evidence="2">IMI 355091</strain>
    </source>
</reference>